<dbReference type="Proteomes" id="UP000254107">
    <property type="component" value="Unassembled WGS sequence"/>
</dbReference>
<accession>A0A378QD50</accession>
<dbReference type="GeneID" id="302268770"/>
<organism evidence="1 2">
    <name type="scientific">Moraxella lacunata</name>
    <dbReference type="NCBI Taxonomy" id="477"/>
    <lineage>
        <taxon>Bacteria</taxon>
        <taxon>Pseudomonadati</taxon>
        <taxon>Pseudomonadota</taxon>
        <taxon>Gammaproteobacteria</taxon>
        <taxon>Moraxellales</taxon>
        <taxon>Moraxellaceae</taxon>
        <taxon>Moraxella</taxon>
    </lineage>
</organism>
<reference evidence="1 2" key="1">
    <citation type="submission" date="2018-06" db="EMBL/GenBank/DDBJ databases">
        <authorList>
            <consortium name="Pathogen Informatics"/>
            <person name="Doyle S."/>
        </authorList>
    </citation>
    <scope>NUCLEOTIDE SEQUENCE [LARGE SCALE GENOMIC DNA]</scope>
    <source>
        <strain evidence="1 2">NCTC7911</strain>
    </source>
</reference>
<dbReference type="AlphaFoldDB" id="A0A378QD50"/>
<proteinExistence type="predicted"/>
<evidence type="ECO:0000313" key="1">
    <source>
        <dbReference type="EMBL" id="STY98715.1"/>
    </source>
</evidence>
<name>A0A378QD50_MORLA</name>
<dbReference type="EMBL" id="UGQC01000001">
    <property type="protein sequence ID" value="STY98715.1"/>
    <property type="molecule type" value="Genomic_DNA"/>
</dbReference>
<keyword evidence="2" id="KW-1185">Reference proteome</keyword>
<evidence type="ECO:0000313" key="2">
    <source>
        <dbReference type="Proteomes" id="UP000254107"/>
    </source>
</evidence>
<protein>
    <submittedName>
        <fullName evidence="1">Uncharacterized protein</fullName>
    </submittedName>
</protein>
<gene>
    <name evidence="1" type="ORF">NCTC7911_00078</name>
</gene>
<sequence length="472" mass="55526">MSEQKTPYNQIDFVVKAPRFRIVFSYMGDKGVAFVREYLLRLLKLTPCKPEQIARYFGFNQHETQVALADLEHNKWITWRNDGLIELSDEGERLFLSIDDNSPKIPTLKEFSGEYRMELLDNNFLQKKDCDQNRQNAIELDIEPKVLSESSDIARKTFQNRFIQLMEDEIVNLSNKNISLYKIDTIEAKGSPDYFRFTQYFELLPETGEAKERHDIANIIHQDNIAQAVTEKIGNFAENIKELRQSMSEIGDDDTLKVLFRGKLDFNKFLTTYEKYEQNNGLYFLGQIYHQSIGKNKNSPNMVFDEIELILNKLKKSSETKKLYWLAPSDVYWGKQRKIHDKIQNLVNQQKNKNYDFRLYLPLPSEHNRREKQEWQNEFRDISDKVLYGFCEGFLSGNTEILFLENEFAVVCYHAKLANYPVTLPIGFMTTDKKQIFHIQKLVEDYLTDIAYSDDENDDIQNNDFGLLNKIT</sequence>
<dbReference type="RefSeq" id="WP_115246857.1">
    <property type="nucleotide sequence ID" value="NZ_UGQC01000001.1"/>
</dbReference>